<evidence type="ECO:0008006" key="3">
    <source>
        <dbReference type="Google" id="ProtNLM"/>
    </source>
</evidence>
<proteinExistence type="predicted"/>
<dbReference type="OrthoDB" id="770454at2"/>
<accession>A0A1I4ZQ53</accession>
<evidence type="ECO:0000313" key="1">
    <source>
        <dbReference type="EMBL" id="SFN52352.1"/>
    </source>
</evidence>
<dbReference type="RefSeq" id="WP_091521068.1">
    <property type="nucleotide sequence ID" value="NZ_FOVI01000006.1"/>
</dbReference>
<organism evidence="1 2">
    <name type="scientific">Paenimyroides ummariense</name>
    <dbReference type="NCBI Taxonomy" id="913024"/>
    <lineage>
        <taxon>Bacteria</taxon>
        <taxon>Pseudomonadati</taxon>
        <taxon>Bacteroidota</taxon>
        <taxon>Flavobacteriia</taxon>
        <taxon>Flavobacteriales</taxon>
        <taxon>Flavobacteriaceae</taxon>
        <taxon>Paenimyroides</taxon>
    </lineage>
</organism>
<sequence>MDIQATKLALLKIILENDNSEFLQKLSDFIKREKSDFWDDLTEADQQEIKRGIEELNEGKKVSFDSFLKKIS</sequence>
<dbReference type="EMBL" id="FOVI01000006">
    <property type="protein sequence ID" value="SFN52352.1"/>
    <property type="molecule type" value="Genomic_DNA"/>
</dbReference>
<gene>
    <name evidence="1" type="ORF">SAMN05421741_106161</name>
</gene>
<reference evidence="2" key="1">
    <citation type="submission" date="2016-10" db="EMBL/GenBank/DDBJ databases">
        <authorList>
            <person name="Varghese N."/>
            <person name="Submissions S."/>
        </authorList>
    </citation>
    <scope>NUCLEOTIDE SEQUENCE [LARGE SCALE GENOMIC DNA]</scope>
    <source>
        <strain evidence="2">DS-12</strain>
    </source>
</reference>
<dbReference type="Proteomes" id="UP000199036">
    <property type="component" value="Unassembled WGS sequence"/>
</dbReference>
<dbReference type="STRING" id="913024.SAMN05421741_106161"/>
<protein>
    <recommendedName>
        <fullName evidence="3">Addiction module component</fullName>
    </recommendedName>
</protein>
<name>A0A1I4ZQ53_9FLAO</name>
<evidence type="ECO:0000313" key="2">
    <source>
        <dbReference type="Proteomes" id="UP000199036"/>
    </source>
</evidence>
<dbReference type="AlphaFoldDB" id="A0A1I4ZQ53"/>
<keyword evidence="2" id="KW-1185">Reference proteome</keyword>